<proteinExistence type="predicted"/>
<evidence type="ECO:0000313" key="1">
    <source>
        <dbReference type="EMBL" id="SJZ61610.1"/>
    </source>
</evidence>
<dbReference type="RefSeq" id="WP_078747328.1">
    <property type="nucleotide sequence ID" value="NZ_CP137850.1"/>
</dbReference>
<sequence length="236" mass="28562">MLNKEIGKNLLKCQYADFYFKLLQIDKNAKYAYKFADSYYINIFINLYLKNINSMIKHILDFKWYSNATRDEIQNIFINEYSKLISGKNEWFDSEMKELYFNYGYETCVKYLWKTLKINTQNQIQKFCTEQQKFENRIANRTTNLKTLSMNIKSAECAKTKMQKDYIEEIKVLKKAKYLDASQEYELVKKLYIENNDVNINVLDEIKKNESTMKYIKRQQKYWTEIKNNMTAKKIK</sequence>
<protein>
    <submittedName>
        <fullName evidence="1">Uncharacterized protein</fullName>
    </submittedName>
</protein>
<organism evidence="1 2">
    <name type="scientific">Mycoplasmopsis verecunda</name>
    <dbReference type="NCBI Taxonomy" id="171291"/>
    <lineage>
        <taxon>Bacteria</taxon>
        <taxon>Bacillati</taxon>
        <taxon>Mycoplasmatota</taxon>
        <taxon>Mycoplasmoidales</taxon>
        <taxon>Metamycoplasmataceae</taxon>
        <taxon>Mycoplasmopsis</taxon>
    </lineage>
</organism>
<accession>A0A1T4M3P3</accession>
<name>A0A1T4M3P3_9BACT</name>
<keyword evidence="2" id="KW-1185">Reference proteome</keyword>
<evidence type="ECO:0000313" key="2">
    <source>
        <dbReference type="Proteomes" id="UP000190389"/>
    </source>
</evidence>
<dbReference type="EMBL" id="FUXF01000028">
    <property type="protein sequence ID" value="SJZ61610.1"/>
    <property type="molecule type" value="Genomic_DNA"/>
</dbReference>
<dbReference type="AlphaFoldDB" id="A0A1T4M3P3"/>
<gene>
    <name evidence="1" type="ORF">SAMN02745154_00616</name>
</gene>
<reference evidence="2" key="1">
    <citation type="submission" date="2017-02" db="EMBL/GenBank/DDBJ databases">
        <authorList>
            <person name="Varghese N."/>
            <person name="Submissions S."/>
        </authorList>
    </citation>
    <scope>NUCLEOTIDE SEQUENCE [LARGE SCALE GENOMIC DNA]</scope>
    <source>
        <strain evidence="2">ATCC 27862</strain>
    </source>
</reference>
<dbReference type="Proteomes" id="UP000190389">
    <property type="component" value="Unassembled WGS sequence"/>
</dbReference>
<dbReference type="STRING" id="171291.SAMN02745154_00616"/>